<dbReference type="SUPFAM" id="SSF52058">
    <property type="entry name" value="L domain-like"/>
    <property type="match status" value="2"/>
</dbReference>
<evidence type="ECO:0000313" key="2">
    <source>
        <dbReference type="EMBL" id="CAK9046513.1"/>
    </source>
</evidence>
<reference evidence="2 3" key="1">
    <citation type="submission" date="2024-02" db="EMBL/GenBank/DDBJ databases">
        <authorList>
            <person name="Chen Y."/>
            <person name="Shah S."/>
            <person name="Dougan E. K."/>
            <person name="Thang M."/>
            <person name="Chan C."/>
        </authorList>
    </citation>
    <scope>NUCLEOTIDE SEQUENCE [LARGE SCALE GENOMIC DNA]</scope>
</reference>
<comment type="caution">
    <text evidence="2">The sequence shown here is derived from an EMBL/GenBank/DDBJ whole genome shotgun (WGS) entry which is preliminary data.</text>
</comment>
<feature type="region of interest" description="Disordered" evidence="1">
    <location>
        <begin position="413"/>
        <end position="442"/>
    </location>
</feature>
<dbReference type="EMBL" id="CAXAMM010019813">
    <property type="protein sequence ID" value="CAK9046513.1"/>
    <property type="molecule type" value="Genomic_DNA"/>
</dbReference>
<keyword evidence="3" id="KW-1185">Reference proteome</keyword>
<feature type="compositionally biased region" description="Basic and acidic residues" evidence="1">
    <location>
        <begin position="860"/>
        <end position="875"/>
    </location>
</feature>
<feature type="region of interest" description="Disordered" evidence="1">
    <location>
        <begin position="860"/>
        <end position="907"/>
    </location>
</feature>
<name>A0ABP0M4U3_9DINO</name>
<evidence type="ECO:0000256" key="1">
    <source>
        <dbReference type="SAM" id="MobiDB-lite"/>
    </source>
</evidence>
<dbReference type="InterPro" id="IPR008615">
    <property type="entry name" value="FNIP"/>
</dbReference>
<protein>
    <submittedName>
        <fullName evidence="2">F-box and FNIP repeat-containing protein L60</fullName>
    </submittedName>
</protein>
<gene>
    <name evidence="2" type="ORF">SCF082_LOCUS26173</name>
</gene>
<dbReference type="CDD" id="cd17039">
    <property type="entry name" value="Ubl_ubiquitin_like"/>
    <property type="match status" value="1"/>
</dbReference>
<organism evidence="2 3">
    <name type="scientific">Durusdinium trenchii</name>
    <dbReference type="NCBI Taxonomy" id="1381693"/>
    <lineage>
        <taxon>Eukaryota</taxon>
        <taxon>Sar</taxon>
        <taxon>Alveolata</taxon>
        <taxon>Dinophyceae</taxon>
        <taxon>Suessiales</taxon>
        <taxon>Symbiodiniaceae</taxon>
        <taxon>Durusdinium</taxon>
    </lineage>
</organism>
<feature type="compositionally biased region" description="Basic and acidic residues" evidence="1">
    <location>
        <begin position="424"/>
        <end position="440"/>
    </location>
</feature>
<dbReference type="Proteomes" id="UP001642464">
    <property type="component" value="Unassembled WGS sequence"/>
</dbReference>
<sequence length="1588" mass="175596">MPGNPKTLCKFSFQFKEMSEDAPRYDQSVFMEWTKTERCFTESVLEICSWQRQAVVRTAGTLNLLNHDADQNWSITTAMHIKNLTRLVPPHDGRPEALGLLGAGDVRVRVLDLNRSAVVQELGVEKAQCGAWLTPPVLLLGCENTIKLADFRSRSSQSMWEAEGSRMFSPVLRVTDMTLFPALGTPVTDSQIAVTTGGEGSHDAILFFDVRRMQTPIESASLPEMRRAFHRPSRRREYSIQMAVSNESLWTSATCIGGQDLVAMKWRKDQDGRTREASMHGLLKTNNGIIGNVIVKLEDKTRQGLAMVQMVENTGAVGFWLEPPQQESTCVREEGADLDPAVKDHCLAESATNNDNASAESNFPILDPENDHQWLSAVLWLELNPDAVAAVLKELTLVRGEFWGEDIVLPRLRPFEDPSGSGQTKDKPENPQEREDKPCLEEEDLDDEQELLLRRKLAFNNALDGYDSYDFDPASSSNEDQALEPLVSLHQRKGKLSDSDMEAAWLALEHGEPLTAGSLSITKKLRALMGHLHLPDLPRGFTICETIDPGQAETPTQDETTLTKLVWVAQAHANRSWELPNDFTFLGVRLLMRALVRMGLVVCRNEIPGNSHPGFETYLPNRGLNDSGKALPWKMDFLDECDNGDHSVGALHEEQLRDMRRRALNAKVIDPSAPHTTPWAAVQAMGLKFADFHCRSPSLSWHASLASQKPLAEDAQVTQGASSASSITLLEKFRRLVEALTHEELEDINHLMEEDPQNLPFLLTGSSVVTQHQGDPMTASLILQAMHMAIMRSRSISQLPLPLLRFRGQLDADEEDTNSMLHKAMNIFYDGFDSSHAYGQHGHRLAAWNASRKFCDLPKREGSEERRREEARGDGSELQEDEDAGMSSDSSDILENHDDDDEQFYDGTHSLLDSDRRLTVLQTLVVDGTRQILLNSIGLADLEGTEQLGIAGHVVAPRTHCWTANGLDGTSFQLQLCDTATVGDLSTSIAAKVGMKAGQKLVLLAGGELLEDSSKPLDGLRVSSLHREISYILRQVCALEAAISFYRAFAEGRRDQTSAKVTDAIACLTFNEAFNQSLQGVTLPSSLLTLTFGYSFNQSLEGVSLPASLQTLSFGFSFNQSLQGVAWPSSLQTLIFDYSFNQSLQGITLPSSLHTLTFGYSFNQSLEGVSLPSSLQTLTFGEEFDQSFAGVTLPSSLHTLTFGNHFDQCLKGVKLPSSLQTLTFAQNFNKSLEHVTLPSNLQTLTFGHLFNQSLESVTLPSSLQTLTFGRDFNQGLIGVTLPSSLQTLSFGVKFNQSLEGVTLPSSLQTLAFGQYFNWSLEGVTLPSSLQTLAFGHYFNQSLEGVTLPSSLQTLTFGQHFNQSLERVTLPSNLQKLTFGFNRRLDSVTLPSNLQTLSFGPFFEQSLVSVTLPSSLQTLTFGTFFNRSLEGVTFPNSLQTLTFGYGFNQSLQAVALPSCLKTLIFDYSFNQSLQGITLPSSLQTLTFGYSFNQSLEGVSLPSSLQSLTFNSEFNQSLGGVTLPSSLQTLTFGQNFNQSFQGVSLPRSLQTLAFCNSFHSDYLYGIALASSLRELFWGDFEVRVHFTEAF</sequence>
<evidence type="ECO:0000313" key="3">
    <source>
        <dbReference type="Proteomes" id="UP001642464"/>
    </source>
</evidence>
<dbReference type="InterPro" id="IPR051251">
    <property type="entry name" value="STK_FNIP-Repeat"/>
</dbReference>
<dbReference type="InterPro" id="IPR032675">
    <property type="entry name" value="LRR_dom_sf"/>
</dbReference>
<dbReference type="PANTHER" id="PTHR32134">
    <property type="entry name" value="FNIP REPEAT-CONTAINING PROTEIN"/>
    <property type="match status" value="1"/>
</dbReference>
<proteinExistence type="predicted"/>
<dbReference type="Gene3D" id="3.80.10.10">
    <property type="entry name" value="Ribonuclease Inhibitor"/>
    <property type="match status" value="2"/>
</dbReference>
<dbReference type="PANTHER" id="PTHR32134:SF169">
    <property type="entry name" value="FNIP REPEAT-CONTAINING PROTEIN-RELATED"/>
    <property type="match status" value="1"/>
</dbReference>
<accession>A0ABP0M4U3</accession>
<dbReference type="Pfam" id="PF05725">
    <property type="entry name" value="FNIP"/>
    <property type="match status" value="11"/>
</dbReference>